<keyword evidence="5" id="KW-1185">Reference proteome</keyword>
<comment type="caution">
    <text evidence="4">The sequence shown here is derived from an EMBL/GenBank/DDBJ whole genome shotgun (WGS) entry which is preliminary data.</text>
</comment>
<dbReference type="Pfam" id="PF01740">
    <property type="entry name" value="STAS"/>
    <property type="match status" value="1"/>
</dbReference>
<evidence type="ECO:0000256" key="1">
    <source>
        <dbReference type="ARBA" id="ARBA00009013"/>
    </source>
</evidence>
<dbReference type="SUPFAM" id="SSF52091">
    <property type="entry name" value="SpoIIaa-like"/>
    <property type="match status" value="1"/>
</dbReference>
<dbReference type="Gene3D" id="3.30.750.24">
    <property type="entry name" value="STAS domain"/>
    <property type="match status" value="1"/>
</dbReference>
<accession>A0ABX3EKQ7</accession>
<evidence type="ECO:0000313" key="5">
    <source>
        <dbReference type="Proteomes" id="UP000186058"/>
    </source>
</evidence>
<name>A0ABX3EKQ7_9BACL</name>
<dbReference type="RefSeq" id="WP_074082778.1">
    <property type="nucleotide sequence ID" value="NZ_LVWI01000048.1"/>
</dbReference>
<proteinExistence type="inferred from homology"/>
<dbReference type="CDD" id="cd07043">
    <property type="entry name" value="STAS_anti-anti-sigma_factors"/>
    <property type="match status" value="1"/>
</dbReference>
<protein>
    <recommendedName>
        <fullName evidence="2">Anti-sigma factor antagonist</fullName>
    </recommendedName>
</protein>
<reference evidence="4 5" key="1">
    <citation type="submission" date="2016-03" db="EMBL/GenBank/DDBJ databases">
        <authorList>
            <person name="Sant'Anna F.H."/>
            <person name="Ambrosini A."/>
            <person name="Souza R."/>
            <person name="Bach E."/>
            <person name="Fernandes G."/>
            <person name="Balsanelli E."/>
            <person name="Baura V.A."/>
            <person name="Souza E.M."/>
            <person name="Passaglia L."/>
        </authorList>
    </citation>
    <scope>NUCLEOTIDE SEQUENCE [LARGE SCALE GENOMIC DNA]</scope>
    <source>
        <strain evidence="4 5">P26E</strain>
    </source>
</reference>
<dbReference type="PANTHER" id="PTHR33495">
    <property type="entry name" value="ANTI-SIGMA FACTOR ANTAGONIST TM_1081-RELATED-RELATED"/>
    <property type="match status" value="1"/>
</dbReference>
<evidence type="ECO:0000259" key="3">
    <source>
        <dbReference type="PROSITE" id="PS50801"/>
    </source>
</evidence>
<dbReference type="InterPro" id="IPR003658">
    <property type="entry name" value="Anti-sigma_ant"/>
</dbReference>
<dbReference type="Proteomes" id="UP000186058">
    <property type="component" value="Unassembled WGS sequence"/>
</dbReference>
<dbReference type="InterPro" id="IPR036513">
    <property type="entry name" value="STAS_dom_sf"/>
</dbReference>
<feature type="domain" description="STAS" evidence="3">
    <location>
        <begin position="1"/>
        <end position="108"/>
    </location>
</feature>
<evidence type="ECO:0000313" key="4">
    <source>
        <dbReference type="EMBL" id="OKP85129.1"/>
    </source>
</evidence>
<comment type="similarity">
    <text evidence="1 2">Belongs to the anti-sigma-factor antagonist family.</text>
</comment>
<gene>
    <name evidence="4" type="ORF">A3844_17925</name>
</gene>
<dbReference type="InterPro" id="IPR002645">
    <property type="entry name" value="STAS_dom"/>
</dbReference>
<dbReference type="EMBL" id="LVWI01000048">
    <property type="protein sequence ID" value="OKP85129.1"/>
    <property type="molecule type" value="Genomic_DNA"/>
</dbReference>
<dbReference type="PROSITE" id="PS50801">
    <property type="entry name" value="STAS"/>
    <property type="match status" value="1"/>
</dbReference>
<sequence>MENILKDQVQLLNWNTDVTLKNVDEFRGAIEKLVEGEKTKLILELTKVAYLNSAALGVIADAVLGAGRAGKELIIVGVQSTVGEIFEIVHFSALMKIFTALEEGYAYFTGELK</sequence>
<dbReference type="NCBIfam" id="TIGR00377">
    <property type="entry name" value="ant_ant_sig"/>
    <property type="match status" value="1"/>
</dbReference>
<organism evidence="4 5">
    <name type="scientific">Paenibacillus helianthi</name>
    <dbReference type="NCBI Taxonomy" id="1349432"/>
    <lineage>
        <taxon>Bacteria</taxon>
        <taxon>Bacillati</taxon>
        <taxon>Bacillota</taxon>
        <taxon>Bacilli</taxon>
        <taxon>Bacillales</taxon>
        <taxon>Paenibacillaceae</taxon>
        <taxon>Paenibacillus</taxon>
    </lineage>
</organism>
<evidence type="ECO:0000256" key="2">
    <source>
        <dbReference type="RuleBase" id="RU003749"/>
    </source>
</evidence>